<proteinExistence type="predicted"/>
<evidence type="ECO:0000313" key="2">
    <source>
        <dbReference type="EMBL" id="SHJ29874.1"/>
    </source>
</evidence>
<gene>
    <name evidence="2" type="ORF">SAMN02745243_00241</name>
</gene>
<reference evidence="2 3" key="1">
    <citation type="submission" date="2016-11" db="EMBL/GenBank/DDBJ databases">
        <authorList>
            <person name="Jaros S."/>
            <person name="Januszkiewicz K."/>
            <person name="Wedrychowicz H."/>
        </authorList>
    </citation>
    <scope>NUCLEOTIDE SEQUENCE [LARGE SCALE GENOMIC DNA]</scope>
    <source>
        <strain evidence="2 3">DSM 15480</strain>
    </source>
</reference>
<protein>
    <submittedName>
        <fullName evidence="2">Uncharacterized protein</fullName>
    </submittedName>
</protein>
<keyword evidence="1" id="KW-1133">Transmembrane helix</keyword>
<evidence type="ECO:0000256" key="1">
    <source>
        <dbReference type="SAM" id="Phobius"/>
    </source>
</evidence>
<dbReference type="STRING" id="1121950.SAMN02745243_00241"/>
<dbReference type="OrthoDB" id="2060783at2"/>
<name>A0A1M6I635_9FIRM</name>
<keyword evidence="3" id="KW-1185">Reference proteome</keyword>
<keyword evidence="1" id="KW-0812">Transmembrane</keyword>
<evidence type="ECO:0000313" key="3">
    <source>
        <dbReference type="Proteomes" id="UP000184301"/>
    </source>
</evidence>
<dbReference type="AlphaFoldDB" id="A0A1M6I635"/>
<dbReference type="EMBL" id="FQZY01000006">
    <property type="protein sequence ID" value="SHJ29874.1"/>
    <property type="molecule type" value="Genomic_DNA"/>
</dbReference>
<sequence length="147" mass="16125">MFLVGLAVGVIVGGVMGIVIVSLAVAGKKEDEQLAAWFEKEGEDKRCICFLDEQEKQLFSIPDGDCIGLAAENGDQQVCICHYVDAAHVQIHGEVWELLRFAKEMKQRGITYYPLLKSGTKKEGIFYEEEEPCDPGPVKCQGTALSG</sequence>
<keyword evidence="1" id="KW-0472">Membrane</keyword>
<organism evidence="2 3">
    <name type="scientific">Hespellia stercorisuis DSM 15480</name>
    <dbReference type="NCBI Taxonomy" id="1121950"/>
    <lineage>
        <taxon>Bacteria</taxon>
        <taxon>Bacillati</taxon>
        <taxon>Bacillota</taxon>
        <taxon>Clostridia</taxon>
        <taxon>Lachnospirales</taxon>
        <taxon>Lachnospiraceae</taxon>
        <taxon>Hespellia</taxon>
    </lineage>
</organism>
<dbReference type="Proteomes" id="UP000184301">
    <property type="component" value="Unassembled WGS sequence"/>
</dbReference>
<dbReference type="RefSeq" id="WP_143160639.1">
    <property type="nucleotide sequence ID" value="NZ_FQZY01000006.1"/>
</dbReference>
<accession>A0A1M6I635</accession>
<feature type="transmembrane region" description="Helical" evidence="1">
    <location>
        <begin position="6"/>
        <end position="26"/>
    </location>
</feature>